<dbReference type="InterPro" id="IPR001242">
    <property type="entry name" value="Condensation_dom"/>
</dbReference>
<dbReference type="FunFam" id="3.30.559.30:FF:000002">
    <property type="entry name" value="Nonribosomal peptide synthase Pes1"/>
    <property type="match status" value="1"/>
</dbReference>
<dbReference type="FunFam" id="3.30.300.30:FF:000015">
    <property type="entry name" value="Nonribosomal peptide synthase SidD"/>
    <property type="match status" value="1"/>
</dbReference>
<dbReference type="PROSITE" id="PS50075">
    <property type="entry name" value="CARRIER"/>
    <property type="match status" value="1"/>
</dbReference>
<evidence type="ECO:0000256" key="2">
    <source>
        <dbReference type="ARBA" id="ARBA00022553"/>
    </source>
</evidence>
<dbReference type="InterPro" id="IPR020845">
    <property type="entry name" value="AMP-binding_CS"/>
</dbReference>
<dbReference type="SUPFAM" id="SSF56801">
    <property type="entry name" value="Acetyl-CoA synthetase-like"/>
    <property type="match status" value="1"/>
</dbReference>
<evidence type="ECO:0000259" key="6">
    <source>
        <dbReference type="PROSITE" id="PS50075"/>
    </source>
</evidence>
<dbReference type="InterPro" id="IPR042099">
    <property type="entry name" value="ANL_N_sf"/>
</dbReference>
<dbReference type="Gene3D" id="1.10.1200.10">
    <property type="entry name" value="ACP-like"/>
    <property type="match status" value="1"/>
</dbReference>
<keyword evidence="3" id="KW-0436">Ligase</keyword>
<organism evidence="7 8">
    <name type="scientific">Fusarium langsethiae</name>
    <dbReference type="NCBI Taxonomy" id="179993"/>
    <lineage>
        <taxon>Eukaryota</taxon>
        <taxon>Fungi</taxon>
        <taxon>Dikarya</taxon>
        <taxon>Ascomycota</taxon>
        <taxon>Pezizomycotina</taxon>
        <taxon>Sordariomycetes</taxon>
        <taxon>Hypocreomycetidae</taxon>
        <taxon>Hypocreales</taxon>
        <taxon>Nectriaceae</taxon>
        <taxon>Fusarium</taxon>
    </lineage>
</organism>
<dbReference type="Pfam" id="PF00668">
    <property type="entry name" value="Condensation"/>
    <property type="match status" value="1"/>
</dbReference>
<dbReference type="InterPro" id="IPR036736">
    <property type="entry name" value="ACP-like_sf"/>
</dbReference>
<dbReference type="EMBL" id="JXCE01000731">
    <property type="protein sequence ID" value="KPA36168.1"/>
    <property type="molecule type" value="Genomic_DNA"/>
</dbReference>
<dbReference type="Gene3D" id="3.30.559.10">
    <property type="entry name" value="Chloramphenicol acetyltransferase-like domain"/>
    <property type="match status" value="1"/>
</dbReference>
<reference evidence="7 8" key="1">
    <citation type="submission" date="2015-04" db="EMBL/GenBank/DDBJ databases">
        <title>The draft genome sequence of Fusarium langsethiae, a T-2/HT-2 mycotoxin producer.</title>
        <authorList>
            <person name="Lysoe E."/>
            <person name="Divon H.H."/>
            <person name="Terzi V."/>
            <person name="Orru L."/>
            <person name="Lamontanara A."/>
            <person name="Kolseth A.-K."/>
            <person name="Frandsen R.J."/>
            <person name="Nielsen K."/>
            <person name="Thrane U."/>
        </authorList>
    </citation>
    <scope>NUCLEOTIDE SEQUENCE [LARGE SCALE GENOMIC DNA]</scope>
    <source>
        <strain evidence="7 8">Fl201059</strain>
    </source>
</reference>
<proteinExistence type="inferred from homology"/>
<evidence type="ECO:0000256" key="4">
    <source>
        <dbReference type="ARBA" id="ARBA00023235"/>
    </source>
</evidence>
<dbReference type="SUPFAM" id="SSF52777">
    <property type="entry name" value="CoA-dependent acyltransferases"/>
    <property type="match status" value="2"/>
</dbReference>
<evidence type="ECO:0000256" key="1">
    <source>
        <dbReference type="ARBA" id="ARBA00022450"/>
    </source>
</evidence>
<protein>
    <submittedName>
        <fullName evidence="7">Non-ribosomal peptide synthetase</fullName>
    </submittedName>
</protein>
<keyword evidence="8" id="KW-1185">Reference proteome</keyword>
<dbReference type="SUPFAM" id="SSF47336">
    <property type="entry name" value="ACP-like"/>
    <property type="match status" value="1"/>
</dbReference>
<sequence length="1231" mass="137204">MTPPPCGCADVGSKSMAAMEPTIFPASETGEENQSLISDVPGRLKHGGFYDDPLLSHEAQCDVFYIAWAILLECFTGLDNVCFGFRSEHMIAAEYGTYSTDGHTSAMQVQVLADQSVQNLRAGKHAALVLLPESKARTHFNTTLTICSLDNKQDGNAHSSSWCKIHMRVDPVTLNTVLSWNATFMTRTQAESISNTYTKIFREIAAHQETIISTLKYCSEHDERQILAWQGSPMSNVQRCIHQAISEQGTLRPDAEAVCAWDGSFSYAQLLYLSDRLASHLQTLGIGPEVFVPICFDKSKWTVVVMLAILKAGGIFVPLDPTQPLLRLQALSHKVEAKTILCSPHHQAMLESVAPELIPVDTQLFERLAEHRGEVDCGSWDNGAYMIFTSGTTGEPKGALIQHGALLSSALAHGPAMMMDNDTRSLQFAASTFDVSITEILSCLILGGCVCIPSEEARLNAIEEAITQLQANWALLTPTFVKFVNPANVPSLKTLVTGGEAMTQAVIRSWSHINLINCYGPAETSVVSHVHRGMREGKNPLNIGRQVGIHCWVVDRYNHDRLMPIGAVGELVIEGHTLAREYYKELDKTNEAFIVDPAWTYHQPHSDNPRRMYKTGDLVRYNHDGTFHIAGRKDAQIKFHGQRIELGEIEHHINASASIKHVMVVLPKKGFCEGRLLAIVQLSDALANDLVPKGQPYKLIDGALASIAHAKVEETKALLAERLPAYMVPSIWLPLEFIPRLQSGKLDRKQTGKWVEEDMTEAFYRQLNPIAINGDSKTLTFSNETESELHKVWTHVLNLKSEQLGLNQSFLSVGGDSISAMQVMSECRKRRLGLNVSHIISCKSITALALQVRGIEKPTLLQESVDAPFGLSPIQKLYFSRPNHDQGHYNQSFLLRTSRHIVEADLRKAMEIIIRRHSMLRARFSRDAGGEWYQRVTEEVTSSYRLRTIEVASRDELNHSLVDSQTCLDYSNGPLIATDLIYEIGEQQRLFVVAHHLVIDLVSWRIILQELEELLLRPEAVSDMDRPLPFQTWCKMQQDHAIAQTPEQALPIHGIPDSNVSYWGMEDVPSVCGQVTGQGFEIGPAQTSLILSKCHEALRTEIPDVLMAAMIFSFGQTFTDRPIPAVFPEGHGRESWDHSTDLSNEVGWFTTIYPVFAGSNASSSLIDTIKMVKDGRRKVPDSGRPYFASRWLTQAGEEAFSRHWPLEITFNYLPVGSLFENSFHPLTSYPT</sequence>
<dbReference type="CDD" id="cd05918">
    <property type="entry name" value="A_NRPS_SidN3_like"/>
    <property type="match status" value="1"/>
</dbReference>
<accession>A0A0M9EML9</accession>
<comment type="caution">
    <text evidence="7">The sequence shown here is derived from an EMBL/GenBank/DDBJ whole genome shotgun (WGS) entry which is preliminary data.</text>
</comment>
<comment type="similarity">
    <text evidence="5">Belongs to the NRP synthetase family.</text>
</comment>
<gene>
    <name evidence="7" type="ORF">FLAG1_11082</name>
</gene>
<dbReference type="InterPro" id="IPR023213">
    <property type="entry name" value="CAT-like_dom_sf"/>
</dbReference>
<evidence type="ECO:0000313" key="8">
    <source>
        <dbReference type="Proteomes" id="UP000037904"/>
    </source>
</evidence>
<dbReference type="Pfam" id="PF00550">
    <property type="entry name" value="PP-binding"/>
    <property type="match status" value="1"/>
</dbReference>
<dbReference type="InterPro" id="IPR009081">
    <property type="entry name" value="PP-bd_ACP"/>
</dbReference>
<dbReference type="Proteomes" id="UP000037904">
    <property type="component" value="Unassembled WGS sequence"/>
</dbReference>
<dbReference type="GO" id="GO:0016853">
    <property type="term" value="F:isomerase activity"/>
    <property type="evidence" value="ECO:0007669"/>
    <property type="project" value="UniProtKB-KW"/>
</dbReference>
<keyword evidence="1" id="KW-0596">Phosphopantetheine</keyword>
<dbReference type="PANTHER" id="PTHR45398:SF1">
    <property type="entry name" value="ENZYME, PUTATIVE (JCVI)-RELATED"/>
    <property type="match status" value="1"/>
</dbReference>
<dbReference type="PROSITE" id="PS00455">
    <property type="entry name" value="AMP_BINDING"/>
    <property type="match status" value="1"/>
</dbReference>
<dbReference type="Gene3D" id="3.30.559.30">
    <property type="entry name" value="Nonribosomal peptide synthetase, condensation domain"/>
    <property type="match status" value="1"/>
</dbReference>
<evidence type="ECO:0000256" key="3">
    <source>
        <dbReference type="ARBA" id="ARBA00022598"/>
    </source>
</evidence>
<dbReference type="PANTHER" id="PTHR45398">
    <property type="match status" value="1"/>
</dbReference>
<evidence type="ECO:0000313" key="7">
    <source>
        <dbReference type="EMBL" id="KPA36168.1"/>
    </source>
</evidence>
<name>A0A0M9EML9_FUSLA</name>
<keyword evidence="4" id="KW-0413">Isomerase</keyword>
<dbReference type="AlphaFoldDB" id="A0A0M9EML9"/>
<dbReference type="Pfam" id="PF00501">
    <property type="entry name" value="AMP-binding"/>
    <property type="match status" value="1"/>
</dbReference>
<dbReference type="NCBIfam" id="TIGR01733">
    <property type="entry name" value="AA-adenyl-dom"/>
    <property type="match status" value="1"/>
</dbReference>
<dbReference type="InterPro" id="IPR000873">
    <property type="entry name" value="AMP-dep_synth/lig_dom"/>
</dbReference>
<dbReference type="InterPro" id="IPR010071">
    <property type="entry name" value="AA_adenyl_dom"/>
</dbReference>
<dbReference type="Gene3D" id="3.40.50.12780">
    <property type="entry name" value="N-terminal domain of ligase-like"/>
    <property type="match status" value="1"/>
</dbReference>
<dbReference type="FunFam" id="3.30.559.10:FF:000016">
    <property type="entry name" value="Nonribosomal peptide synthase Pes1"/>
    <property type="match status" value="1"/>
</dbReference>
<dbReference type="GO" id="GO:0016874">
    <property type="term" value="F:ligase activity"/>
    <property type="evidence" value="ECO:0007669"/>
    <property type="project" value="UniProtKB-KW"/>
</dbReference>
<feature type="domain" description="Carrier" evidence="6">
    <location>
        <begin position="780"/>
        <end position="856"/>
    </location>
</feature>
<keyword evidence="2" id="KW-0597">Phosphoprotein</keyword>
<dbReference type="FunFam" id="3.40.50.12780:FF:000014">
    <property type="entry name" value="Nonribosomal peptide synthetase 1"/>
    <property type="match status" value="1"/>
</dbReference>
<dbReference type="Gene3D" id="3.30.300.30">
    <property type="match status" value="1"/>
</dbReference>
<dbReference type="InterPro" id="IPR045851">
    <property type="entry name" value="AMP-bd_C_sf"/>
</dbReference>
<evidence type="ECO:0000256" key="5">
    <source>
        <dbReference type="ARBA" id="ARBA00029454"/>
    </source>
</evidence>